<dbReference type="InterPro" id="IPR036322">
    <property type="entry name" value="WD40_repeat_dom_sf"/>
</dbReference>
<dbReference type="PANTHER" id="PTHR44163">
    <property type="entry name" value="U3 SMALL NUCLEOLAR RNA-ASSOCIATED PROTEIN 4 HOMOLOG"/>
    <property type="match status" value="1"/>
</dbReference>
<evidence type="ECO:0000313" key="3">
    <source>
        <dbReference type="RefSeq" id="XP_033796960.1"/>
    </source>
</evidence>
<dbReference type="AlphaFoldDB" id="A0A6P8QM38"/>
<dbReference type="FunFam" id="2.130.10.10:FF:000441">
    <property type="entry name" value="U3 small nucleolar RNA-associated protein 4 homolog"/>
    <property type="match status" value="1"/>
</dbReference>
<dbReference type="Gene3D" id="2.130.10.10">
    <property type="entry name" value="YVTN repeat-like/Quinoprotein amine dehydrogenase"/>
    <property type="match status" value="3"/>
</dbReference>
<evidence type="ECO:0000313" key="2">
    <source>
        <dbReference type="Proteomes" id="UP000515159"/>
    </source>
</evidence>
<sequence>MGEFQVHRVRFFGFVPSGIRCLRYCERSERVAVARLDGSVELFNLAANCFRDKVFPGNESRSTEAICWAAEGRLFTAGLNGDILEYDLHNLRIKYSVNGFGGPIWCMEANPSGSHLAIGCEDGSVKLFQVLPEKIQYEMNLERQKGRVLSLAWHPSASHIVTGSIDVIRVLDVKTGHAIQRIAVDRNKTGSQNRECIVWGVAFLSCGTLVSADSAGKVQFWDSEKGTLIQTHRVTNVDVLALSVSQNEDSLVVGTSEGTVFQLQLMPVRAGEAARQWVRTKPFRHHTHDVRTVAHGSSVIISGGMDSHLVIRPLMEKVQSKTYDSALRKIIFPHRCLVSCAQKAKLLFLQFPQYLELWRLGKTEAVGKHGEVLPVSRNQEHLLQLKTKGPEHICCSAISPCGSWIAYATPSRLYLHQLQYENDGVGISKLPRLLHSAHQILFSADSTKLFVASDCVSVHMFKLSVTDCKHAHTFQAKSGSVEATCLLAASADGNWLAAASLDFEINIYSVKLLKHHCTVPVYKCPVSALAIQPMSNNLVIAYSDQQLFEFSIQEKQYSTWCRKVQQHGLHRDWRERDTPITNITFNPAQPAHILLHDTYSLCIIDKTLPLPDDKTPLLNQESLRNLSETARKARSHAFKISKKFQPLLFMALLDEGTLVTVERPLTDIQAQLPPPVRQKKFGT</sequence>
<dbReference type="InterPro" id="IPR001680">
    <property type="entry name" value="WD40_rpt"/>
</dbReference>
<keyword evidence="1" id="KW-0677">Repeat</keyword>
<keyword evidence="2" id="KW-1185">Reference proteome</keyword>
<name>A0A6P8QM38_GEOSA</name>
<dbReference type="GO" id="GO:0032040">
    <property type="term" value="C:small-subunit processome"/>
    <property type="evidence" value="ECO:0007669"/>
    <property type="project" value="TreeGrafter"/>
</dbReference>
<dbReference type="InParanoid" id="A0A6P8QM38"/>
<proteinExistence type="predicted"/>
<gene>
    <name evidence="3" type="primary">UTP4</name>
</gene>
<dbReference type="GO" id="GO:0003723">
    <property type="term" value="F:RNA binding"/>
    <property type="evidence" value="ECO:0007669"/>
    <property type="project" value="TreeGrafter"/>
</dbReference>
<dbReference type="GeneID" id="117359009"/>
<dbReference type="FunFam" id="2.130.10.10:FF:000638">
    <property type="entry name" value="U3 small nucleolar RNA-associated protein 4 homolog"/>
    <property type="match status" value="1"/>
</dbReference>
<protein>
    <submittedName>
        <fullName evidence="3">U3 small nucleolar RNA-associated protein 4 homolog</fullName>
    </submittedName>
</protein>
<dbReference type="CTD" id="84916"/>
<dbReference type="Proteomes" id="UP000515159">
    <property type="component" value="Chromosome 4"/>
</dbReference>
<evidence type="ECO:0000256" key="1">
    <source>
        <dbReference type="ARBA" id="ARBA00022737"/>
    </source>
</evidence>
<dbReference type="PANTHER" id="PTHR44163:SF1">
    <property type="entry name" value="U3 SMALL NUCLEOLAR RNA-ASSOCIATED PROTEIN 4 HOMOLOG"/>
    <property type="match status" value="1"/>
</dbReference>
<dbReference type="GO" id="GO:0030686">
    <property type="term" value="C:90S preribosome"/>
    <property type="evidence" value="ECO:0007669"/>
    <property type="project" value="InterPro"/>
</dbReference>
<dbReference type="SUPFAM" id="SSF50978">
    <property type="entry name" value="WD40 repeat-like"/>
    <property type="match status" value="2"/>
</dbReference>
<dbReference type="GO" id="GO:0034455">
    <property type="term" value="C:t-UTP complex"/>
    <property type="evidence" value="ECO:0007669"/>
    <property type="project" value="TreeGrafter"/>
</dbReference>
<dbReference type="GO" id="GO:0000462">
    <property type="term" value="P:maturation of SSU-rRNA from tricistronic rRNA transcript (SSU-rRNA, 5.8S rRNA, LSU-rRNA)"/>
    <property type="evidence" value="ECO:0007669"/>
    <property type="project" value="InterPro"/>
</dbReference>
<organism evidence="2 3">
    <name type="scientific">Geotrypetes seraphini</name>
    <name type="common">Gaboon caecilian</name>
    <name type="synonym">Caecilia seraphini</name>
    <dbReference type="NCBI Taxonomy" id="260995"/>
    <lineage>
        <taxon>Eukaryota</taxon>
        <taxon>Metazoa</taxon>
        <taxon>Chordata</taxon>
        <taxon>Craniata</taxon>
        <taxon>Vertebrata</taxon>
        <taxon>Euteleostomi</taxon>
        <taxon>Amphibia</taxon>
        <taxon>Gymnophiona</taxon>
        <taxon>Geotrypetes</taxon>
    </lineage>
</organism>
<dbReference type="Pfam" id="PF00400">
    <property type="entry name" value="WD40"/>
    <property type="match status" value="3"/>
</dbReference>
<dbReference type="RefSeq" id="XP_033796960.1">
    <property type="nucleotide sequence ID" value="XM_033941069.1"/>
</dbReference>
<dbReference type="FunCoup" id="A0A6P8QM38">
    <property type="interactions" value="2413"/>
</dbReference>
<dbReference type="KEGG" id="gsh:117359009"/>
<reference evidence="3" key="1">
    <citation type="submission" date="2025-08" db="UniProtKB">
        <authorList>
            <consortium name="RefSeq"/>
        </authorList>
    </citation>
    <scope>IDENTIFICATION</scope>
</reference>
<dbReference type="SMART" id="SM00320">
    <property type="entry name" value="WD40"/>
    <property type="match status" value="10"/>
</dbReference>
<dbReference type="FunFam" id="2.130.10.10:FF:000617">
    <property type="entry name" value="U3 small nucleolar RNA-associated protein 4 homolog"/>
    <property type="match status" value="1"/>
</dbReference>
<dbReference type="InterPro" id="IPR046351">
    <property type="entry name" value="UTP4"/>
</dbReference>
<dbReference type="InterPro" id="IPR015943">
    <property type="entry name" value="WD40/YVTN_repeat-like_dom_sf"/>
</dbReference>
<dbReference type="OrthoDB" id="8883818at2759"/>
<accession>A0A6P8QM38</accession>